<protein>
    <submittedName>
        <fullName evidence="1">Uncharacterized protein</fullName>
    </submittedName>
</protein>
<dbReference type="AlphaFoldDB" id="A0A6D2J0C4"/>
<evidence type="ECO:0000313" key="1">
    <source>
        <dbReference type="EMBL" id="CAA7030624.1"/>
    </source>
</evidence>
<comment type="caution">
    <text evidence="1">The sequence shown here is derived from an EMBL/GenBank/DDBJ whole genome shotgun (WGS) entry which is preliminary data.</text>
</comment>
<organism evidence="1 2">
    <name type="scientific">Microthlaspi erraticum</name>
    <dbReference type="NCBI Taxonomy" id="1685480"/>
    <lineage>
        <taxon>Eukaryota</taxon>
        <taxon>Viridiplantae</taxon>
        <taxon>Streptophyta</taxon>
        <taxon>Embryophyta</taxon>
        <taxon>Tracheophyta</taxon>
        <taxon>Spermatophyta</taxon>
        <taxon>Magnoliopsida</taxon>
        <taxon>eudicotyledons</taxon>
        <taxon>Gunneridae</taxon>
        <taxon>Pentapetalae</taxon>
        <taxon>rosids</taxon>
        <taxon>malvids</taxon>
        <taxon>Brassicales</taxon>
        <taxon>Brassicaceae</taxon>
        <taxon>Coluteocarpeae</taxon>
        <taxon>Microthlaspi</taxon>
    </lineage>
</organism>
<sequence length="83" mass="9537">MSLSPMPNWNERIMLLIKKTMKLKKPSPQESDMISSLPDDILLICFARNSRLYYLAISWLSPTAPRDFNLSLLPLSFTRLVPA</sequence>
<keyword evidence="2" id="KW-1185">Reference proteome</keyword>
<reference evidence="1" key="1">
    <citation type="submission" date="2020-01" db="EMBL/GenBank/DDBJ databases">
        <authorList>
            <person name="Mishra B."/>
        </authorList>
    </citation>
    <scope>NUCLEOTIDE SEQUENCE [LARGE SCALE GENOMIC DNA]</scope>
</reference>
<dbReference type="EMBL" id="CACVBM020001096">
    <property type="protein sequence ID" value="CAA7030624.1"/>
    <property type="molecule type" value="Genomic_DNA"/>
</dbReference>
<accession>A0A6D2J0C4</accession>
<evidence type="ECO:0000313" key="2">
    <source>
        <dbReference type="Proteomes" id="UP000467841"/>
    </source>
</evidence>
<gene>
    <name evidence="1" type="ORF">MERR_LOCUS17859</name>
</gene>
<dbReference type="Proteomes" id="UP000467841">
    <property type="component" value="Unassembled WGS sequence"/>
</dbReference>
<proteinExistence type="predicted"/>
<name>A0A6D2J0C4_9BRAS</name>